<evidence type="ECO:0000313" key="3">
    <source>
        <dbReference type="EMBL" id="WDE98452.1"/>
    </source>
</evidence>
<feature type="domain" description="Pseudouridine synthase RsuA/RluA-like" evidence="2">
    <location>
        <begin position="16"/>
        <end position="159"/>
    </location>
</feature>
<reference evidence="3 4" key="1">
    <citation type="submission" date="2023-02" db="EMBL/GenBank/DDBJ databases">
        <title>Genome sequence of Lentisphaera profundi SAORIC-696.</title>
        <authorList>
            <person name="Kim e."/>
            <person name="Cho J.-C."/>
            <person name="Choi A."/>
            <person name="Kang I."/>
        </authorList>
    </citation>
    <scope>NUCLEOTIDE SEQUENCE [LARGE SCALE GENOMIC DNA]</scope>
    <source>
        <strain evidence="3 4">SAORIC-696</strain>
    </source>
</reference>
<dbReference type="Proteomes" id="UP001214250">
    <property type="component" value="Chromosome 2"/>
</dbReference>
<evidence type="ECO:0000256" key="1">
    <source>
        <dbReference type="ARBA" id="ARBA00010876"/>
    </source>
</evidence>
<dbReference type="Pfam" id="PF00849">
    <property type="entry name" value="PseudoU_synth_2"/>
    <property type="match status" value="1"/>
</dbReference>
<evidence type="ECO:0000313" key="4">
    <source>
        <dbReference type="Proteomes" id="UP001214250"/>
    </source>
</evidence>
<dbReference type="InterPro" id="IPR006145">
    <property type="entry name" value="PsdUridine_synth_RsuA/RluA"/>
</dbReference>
<dbReference type="CDD" id="cd02869">
    <property type="entry name" value="PseudoU_synth_RluA_like"/>
    <property type="match status" value="1"/>
</dbReference>
<protein>
    <submittedName>
        <fullName evidence="3">RNA pseudouridine synthase</fullName>
    </submittedName>
</protein>
<evidence type="ECO:0000259" key="2">
    <source>
        <dbReference type="Pfam" id="PF00849"/>
    </source>
</evidence>
<accession>A0ABY7VXL0</accession>
<dbReference type="RefSeq" id="WP_274153323.1">
    <property type="nucleotide sequence ID" value="NZ_CP117812.1"/>
</dbReference>
<sequence>MIKDLEQRIIYEKDGLLVINKPYDLPSTGRALDDDDCLQYWLMQRHGGMVWAVHQLDADTSGVNIFVTEKKLVKHYKKMLENTQADKQYLAIVHGIPKWNKCEEHGRIGKIDSRSLGIHPEGKTAHSKFEVLGSGIDCSLIRVRIFTGRTHQIRIHLSHLSHPLIGEEWYREPACTLHKRQALHCLKIHLPQTGDAFTAPLAEDLYQLTQSQGLSQYMEANLNV</sequence>
<gene>
    <name evidence="3" type="ORF">PQO03_21820</name>
</gene>
<dbReference type="PANTHER" id="PTHR21600">
    <property type="entry name" value="MITOCHONDRIAL RNA PSEUDOURIDINE SYNTHASE"/>
    <property type="match status" value="1"/>
</dbReference>
<name>A0ABY7VXL0_9BACT</name>
<dbReference type="Gene3D" id="3.30.2350.10">
    <property type="entry name" value="Pseudouridine synthase"/>
    <property type="match status" value="1"/>
</dbReference>
<dbReference type="SUPFAM" id="SSF55120">
    <property type="entry name" value="Pseudouridine synthase"/>
    <property type="match status" value="1"/>
</dbReference>
<dbReference type="InterPro" id="IPR020103">
    <property type="entry name" value="PsdUridine_synth_cat_dom_sf"/>
</dbReference>
<proteinExistence type="inferred from homology"/>
<organism evidence="3 4">
    <name type="scientific">Lentisphaera profundi</name>
    <dbReference type="NCBI Taxonomy" id="1658616"/>
    <lineage>
        <taxon>Bacteria</taxon>
        <taxon>Pseudomonadati</taxon>
        <taxon>Lentisphaerota</taxon>
        <taxon>Lentisphaeria</taxon>
        <taxon>Lentisphaerales</taxon>
        <taxon>Lentisphaeraceae</taxon>
        <taxon>Lentisphaera</taxon>
    </lineage>
</organism>
<dbReference type="InterPro" id="IPR050188">
    <property type="entry name" value="RluA_PseudoU_synthase"/>
</dbReference>
<dbReference type="PANTHER" id="PTHR21600:SF87">
    <property type="entry name" value="RNA PSEUDOURIDYLATE SYNTHASE DOMAIN-CONTAINING PROTEIN 1"/>
    <property type="match status" value="1"/>
</dbReference>
<keyword evidence="4" id="KW-1185">Reference proteome</keyword>
<dbReference type="EMBL" id="CP117812">
    <property type="protein sequence ID" value="WDE98452.1"/>
    <property type="molecule type" value="Genomic_DNA"/>
</dbReference>
<comment type="similarity">
    <text evidence="1">Belongs to the pseudouridine synthase RluA family.</text>
</comment>